<accession>A0A9P9AD73</accession>
<protein>
    <submittedName>
        <fullName evidence="2">Uncharacterized protein</fullName>
    </submittedName>
</protein>
<proteinExistence type="predicted"/>
<evidence type="ECO:0000256" key="1">
    <source>
        <dbReference type="SAM" id="MobiDB-lite"/>
    </source>
</evidence>
<feature type="region of interest" description="Disordered" evidence="1">
    <location>
        <begin position="20"/>
        <end position="52"/>
    </location>
</feature>
<evidence type="ECO:0000313" key="2">
    <source>
        <dbReference type="EMBL" id="KAH6687975.1"/>
    </source>
</evidence>
<sequence length="217" mass="23157">MFSIGPLDCAGVGDLRNRAHNKGGWEDPSSRYHQPFPRHSKMDEGGRGVPHACKVKQDPHRNLSKTDVVTSTKTCSEDPWAVPKQVSMRGRSGRELLIRTSGHDEPLGSPPHLPSASGVLLQAGRTVPKLHAGAGIVYREAQASGQAWSPPCQAVHVGKPVVGEFSIQVGNDRPKAAPQGIRASGVWLMGNQGNPLSLGSGHRENGCKARLFGFTPS</sequence>
<organism evidence="2 3">
    <name type="scientific">Plectosphaerella plurivora</name>
    <dbReference type="NCBI Taxonomy" id="936078"/>
    <lineage>
        <taxon>Eukaryota</taxon>
        <taxon>Fungi</taxon>
        <taxon>Dikarya</taxon>
        <taxon>Ascomycota</taxon>
        <taxon>Pezizomycotina</taxon>
        <taxon>Sordariomycetes</taxon>
        <taxon>Hypocreomycetidae</taxon>
        <taxon>Glomerellales</taxon>
        <taxon>Plectosphaerellaceae</taxon>
        <taxon>Plectosphaerella</taxon>
    </lineage>
</organism>
<gene>
    <name evidence="2" type="ORF">F5X68DRAFT_7708</name>
</gene>
<name>A0A9P9AD73_9PEZI</name>
<evidence type="ECO:0000313" key="3">
    <source>
        <dbReference type="Proteomes" id="UP000770015"/>
    </source>
</evidence>
<dbReference type="Proteomes" id="UP000770015">
    <property type="component" value="Unassembled WGS sequence"/>
</dbReference>
<dbReference type="AlphaFoldDB" id="A0A9P9AD73"/>
<reference evidence="2" key="1">
    <citation type="journal article" date="2021" name="Nat. Commun.">
        <title>Genetic determinants of endophytism in the Arabidopsis root mycobiome.</title>
        <authorList>
            <person name="Mesny F."/>
            <person name="Miyauchi S."/>
            <person name="Thiergart T."/>
            <person name="Pickel B."/>
            <person name="Atanasova L."/>
            <person name="Karlsson M."/>
            <person name="Huettel B."/>
            <person name="Barry K.W."/>
            <person name="Haridas S."/>
            <person name="Chen C."/>
            <person name="Bauer D."/>
            <person name="Andreopoulos W."/>
            <person name="Pangilinan J."/>
            <person name="LaButti K."/>
            <person name="Riley R."/>
            <person name="Lipzen A."/>
            <person name="Clum A."/>
            <person name="Drula E."/>
            <person name="Henrissat B."/>
            <person name="Kohler A."/>
            <person name="Grigoriev I.V."/>
            <person name="Martin F.M."/>
            <person name="Hacquard S."/>
        </authorList>
    </citation>
    <scope>NUCLEOTIDE SEQUENCE</scope>
    <source>
        <strain evidence="2">MPI-SDFR-AT-0117</strain>
    </source>
</reference>
<dbReference type="EMBL" id="JAGSXJ010000010">
    <property type="protein sequence ID" value="KAH6687975.1"/>
    <property type="molecule type" value="Genomic_DNA"/>
</dbReference>
<keyword evidence="3" id="KW-1185">Reference proteome</keyword>
<comment type="caution">
    <text evidence="2">The sequence shown here is derived from an EMBL/GenBank/DDBJ whole genome shotgun (WGS) entry which is preliminary data.</text>
</comment>